<keyword evidence="1 8" id="KW-0004">4Fe-4S</keyword>
<dbReference type="GO" id="GO:0005840">
    <property type="term" value="C:ribosome"/>
    <property type="evidence" value="ECO:0007669"/>
    <property type="project" value="UniProtKB-KW"/>
</dbReference>
<feature type="binding site" evidence="8">
    <location>
        <position position="174"/>
    </location>
    <ligand>
        <name>[4Fe-4S] cluster</name>
        <dbReference type="ChEBI" id="CHEBI:49883"/>
        <label>2</label>
        <note>4Fe-4S-S-AdoMet</note>
    </ligand>
</feature>
<keyword evidence="12" id="KW-0687">Ribonucleoprotein</keyword>
<sequence length="458" mass="50291">MSTNPPDLRPDLARARIANQPRKGQPTIGMVSLGCPKALVDSERILTRLRAEGYGISPDYTGADAVIVNTCGFLDSAKAESLDAIGEALTENGRVIVTGCLGAEPDYIREHHPRILAVTGPHQYEQVLDAVHAAVPPSPDPYIDLLPASGVSLTPRHYSYLKISEGCNHKCKFCIIPDMRGRLASRPAHAILREAEKLVENGVRELLVISQDTSAYGVDIKHATDRGHRAHITDLARDLGSLGAWIRLHYVYPYPHVRNLIPLMADGLVLPYLDIPFQHAHPDTLKRMARPAHGAKTLDEIAAWRTICPDLTLRSTFIVGYPGETEAEFQTLLDWLDEAQLDRVGCFKYENVAGARSNALPGHVAEEVKQDRWDRFMEKAQAISEAKLAAKVGQTMDVIVDDIDEDGIATCRTRADAPEIDGNLFIDEGTEGLSVGDIVSVEVDEAGEYDLWASQTRT</sequence>
<evidence type="ECO:0000256" key="2">
    <source>
        <dbReference type="ARBA" id="ARBA00022490"/>
    </source>
</evidence>
<dbReference type="Proteomes" id="UP000193827">
    <property type="component" value="Unassembled WGS sequence"/>
</dbReference>
<dbReference type="PANTHER" id="PTHR43837">
    <property type="entry name" value="RIBOSOMAL PROTEIN S12 METHYLTHIOTRANSFERASE RIMO"/>
    <property type="match status" value="1"/>
</dbReference>
<dbReference type="InterPro" id="IPR007197">
    <property type="entry name" value="rSAM"/>
</dbReference>
<dbReference type="GO" id="GO:0035599">
    <property type="term" value="F:aspartic acid methylthiotransferase activity"/>
    <property type="evidence" value="ECO:0007669"/>
    <property type="project" value="TreeGrafter"/>
</dbReference>
<dbReference type="SFLD" id="SFLDF00274">
    <property type="entry name" value="ribosomal_protein_S12_methylth"/>
    <property type="match status" value="1"/>
</dbReference>
<evidence type="ECO:0000256" key="5">
    <source>
        <dbReference type="ARBA" id="ARBA00022723"/>
    </source>
</evidence>
<dbReference type="PROSITE" id="PS51449">
    <property type="entry name" value="MTTASE_N"/>
    <property type="match status" value="1"/>
</dbReference>
<evidence type="ECO:0000256" key="3">
    <source>
        <dbReference type="ARBA" id="ARBA00022679"/>
    </source>
</evidence>
<keyword evidence="2 8" id="KW-0963">Cytoplasm</keyword>
<dbReference type="SUPFAM" id="SSF102114">
    <property type="entry name" value="Radical SAM enzymes"/>
    <property type="match status" value="1"/>
</dbReference>
<dbReference type="InterPro" id="IPR005839">
    <property type="entry name" value="Methylthiotransferase"/>
</dbReference>
<dbReference type="Gene3D" id="3.40.50.12160">
    <property type="entry name" value="Methylthiotransferase, N-terminal domain"/>
    <property type="match status" value="1"/>
</dbReference>
<dbReference type="NCBIfam" id="TIGR01125">
    <property type="entry name" value="30S ribosomal protein S12 methylthiotransferase RimO"/>
    <property type="match status" value="1"/>
</dbReference>
<evidence type="ECO:0000256" key="1">
    <source>
        <dbReference type="ARBA" id="ARBA00022485"/>
    </source>
</evidence>
<evidence type="ECO:0000256" key="7">
    <source>
        <dbReference type="ARBA" id="ARBA00023014"/>
    </source>
</evidence>
<dbReference type="InterPro" id="IPR038135">
    <property type="entry name" value="Methylthiotransferase_N_sf"/>
</dbReference>
<evidence type="ECO:0000313" key="12">
    <source>
        <dbReference type="EMBL" id="SLN50867.1"/>
    </source>
</evidence>
<dbReference type="HAMAP" id="MF_01865">
    <property type="entry name" value="MTTase_RimO"/>
    <property type="match status" value="1"/>
</dbReference>
<dbReference type="Gene3D" id="3.80.30.20">
    <property type="entry name" value="tm_1862 like domain"/>
    <property type="match status" value="1"/>
</dbReference>
<dbReference type="Pfam" id="PF04055">
    <property type="entry name" value="Radical_SAM"/>
    <property type="match status" value="1"/>
</dbReference>
<dbReference type="SFLD" id="SFLDG01082">
    <property type="entry name" value="B12-binding_domain_containing"/>
    <property type="match status" value="1"/>
</dbReference>
<dbReference type="PROSITE" id="PS51918">
    <property type="entry name" value="RADICAL_SAM"/>
    <property type="match status" value="1"/>
</dbReference>
<evidence type="ECO:0000259" key="10">
    <source>
        <dbReference type="PROSITE" id="PS51449"/>
    </source>
</evidence>
<evidence type="ECO:0000256" key="8">
    <source>
        <dbReference type="HAMAP-Rule" id="MF_01865"/>
    </source>
</evidence>
<comment type="catalytic activity">
    <reaction evidence="8">
        <text>L-aspartate(89)-[ribosomal protein uS12]-hydrogen + (sulfur carrier)-SH + AH2 + 2 S-adenosyl-L-methionine = 3-methylsulfanyl-L-aspartate(89)-[ribosomal protein uS12]-hydrogen + (sulfur carrier)-H + 5'-deoxyadenosine + L-methionine + A + S-adenosyl-L-homocysteine + 2 H(+)</text>
        <dbReference type="Rhea" id="RHEA:37087"/>
        <dbReference type="Rhea" id="RHEA-COMP:10460"/>
        <dbReference type="Rhea" id="RHEA-COMP:10461"/>
        <dbReference type="Rhea" id="RHEA-COMP:14737"/>
        <dbReference type="Rhea" id="RHEA-COMP:14739"/>
        <dbReference type="ChEBI" id="CHEBI:13193"/>
        <dbReference type="ChEBI" id="CHEBI:15378"/>
        <dbReference type="ChEBI" id="CHEBI:17319"/>
        <dbReference type="ChEBI" id="CHEBI:17499"/>
        <dbReference type="ChEBI" id="CHEBI:29917"/>
        <dbReference type="ChEBI" id="CHEBI:29961"/>
        <dbReference type="ChEBI" id="CHEBI:57844"/>
        <dbReference type="ChEBI" id="CHEBI:57856"/>
        <dbReference type="ChEBI" id="CHEBI:59789"/>
        <dbReference type="ChEBI" id="CHEBI:64428"/>
        <dbReference type="ChEBI" id="CHEBI:73599"/>
        <dbReference type="EC" id="2.8.4.4"/>
    </reaction>
</comment>
<dbReference type="CDD" id="cd01335">
    <property type="entry name" value="Radical_SAM"/>
    <property type="match status" value="1"/>
</dbReference>
<keyword evidence="5 8" id="KW-0479">Metal-binding</keyword>
<dbReference type="GO" id="GO:0046872">
    <property type="term" value="F:metal ion binding"/>
    <property type="evidence" value="ECO:0007669"/>
    <property type="project" value="UniProtKB-KW"/>
</dbReference>
<gene>
    <name evidence="8 12" type="primary">rimO</name>
    <name evidence="12" type="ORF">PEL8287_02664</name>
</gene>
<keyword evidence="4 8" id="KW-0949">S-adenosyl-L-methionine</keyword>
<dbReference type="AlphaFoldDB" id="A0A1Y5SXG2"/>
<dbReference type="EMBL" id="FWFL01000006">
    <property type="protein sequence ID" value="SLN50867.1"/>
    <property type="molecule type" value="Genomic_DNA"/>
</dbReference>
<dbReference type="EC" id="2.8.4.4" evidence="8"/>
<keyword evidence="6 8" id="KW-0408">Iron</keyword>
<dbReference type="PROSITE" id="PS50926">
    <property type="entry name" value="TRAM"/>
    <property type="match status" value="1"/>
</dbReference>
<feature type="binding site" evidence="8">
    <location>
        <position position="167"/>
    </location>
    <ligand>
        <name>[4Fe-4S] cluster</name>
        <dbReference type="ChEBI" id="CHEBI:49883"/>
        <label>2</label>
        <note>4Fe-4S-S-AdoMet</note>
    </ligand>
</feature>
<reference evidence="12 13" key="1">
    <citation type="submission" date="2017-03" db="EMBL/GenBank/DDBJ databases">
        <authorList>
            <person name="Afonso C.L."/>
            <person name="Miller P.J."/>
            <person name="Scott M.A."/>
            <person name="Spackman E."/>
            <person name="Goraichik I."/>
            <person name="Dimitrov K.M."/>
            <person name="Suarez D.L."/>
            <person name="Swayne D.E."/>
        </authorList>
    </citation>
    <scope>NUCLEOTIDE SEQUENCE [LARGE SCALE GENOMIC DNA]</scope>
    <source>
        <strain evidence="12 13">CECT 8287</strain>
    </source>
</reference>
<dbReference type="SMART" id="SM00729">
    <property type="entry name" value="Elp3"/>
    <property type="match status" value="1"/>
</dbReference>
<feature type="domain" description="MTTase N-terminal" evidence="10">
    <location>
        <begin position="26"/>
        <end position="136"/>
    </location>
</feature>
<dbReference type="PANTHER" id="PTHR43837:SF1">
    <property type="entry name" value="RIBOSOMAL PROTEIN US12 METHYLTHIOTRANSFERASE RIMO"/>
    <property type="match status" value="1"/>
</dbReference>
<dbReference type="Gene3D" id="2.40.50.140">
    <property type="entry name" value="Nucleic acid-binding proteins"/>
    <property type="match status" value="1"/>
</dbReference>
<dbReference type="InterPro" id="IPR013848">
    <property type="entry name" value="Methylthiotransferase_N"/>
</dbReference>
<evidence type="ECO:0000313" key="13">
    <source>
        <dbReference type="Proteomes" id="UP000193827"/>
    </source>
</evidence>
<feature type="binding site" evidence="8">
    <location>
        <position position="35"/>
    </location>
    <ligand>
        <name>[4Fe-4S] cluster</name>
        <dbReference type="ChEBI" id="CHEBI:49883"/>
        <label>1</label>
    </ligand>
</feature>
<protein>
    <recommendedName>
        <fullName evidence="8">Ribosomal protein uS12 methylthiotransferase RimO</fullName>
        <shortName evidence="8">uS12 MTTase</shortName>
        <shortName evidence="8">uS12 methylthiotransferase</shortName>
        <ecNumber evidence="8">2.8.4.4</ecNumber>
    </recommendedName>
    <alternativeName>
        <fullName evidence="8">Ribosomal protein uS12 (aspartate-C(3))-methylthiotransferase</fullName>
    </alternativeName>
    <alternativeName>
        <fullName evidence="8">Ribosome maturation factor RimO</fullName>
    </alternativeName>
</protein>
<dbReference type="InterPro" id="IPR023404">
    <property type="entry name" value="rSAM_horseshoe"/>
</dbReference>
<dbReference type="OrthoDB" id="9805215at2"/>
<keyword evidence="3 8" id="KW-0808">Transferase</keyword>
<feature type="binding site" evidence="8">
    <location>
        <position position="71"/>
    </location>
    <ligand>
        <name>[4Fe-4S] cluster</name>
        <dbReference type="ChEBI" id="CHEBI:49883"/>
        <label>1</label>
    </ligand>
</feature>
<dbReference type="InterPro" id="IPR006638">
    <property type="entry name" value="Elp3/MiaA/NifB-like_rSAM"/>
</dbReference>
<dbReference type="GO" id="GO:0103039">
    <property type="term" value="F:protein methylthiotransferase activity"/>
    <property type="evidence" value="ECO:0007669"/>
    <property type="project" value="UniProtKB-EC"/>
</dbReference>
<comment type="similarity">
    <text evidence="8">Belongs to the methylthiotransferase family. RimO subfamily.</text>
</comment>
<dbReference type="NCBIfam" id="TIGR00089">
    <property type="entry name" value="MiaB/RimO family radical SAM methylthiotransferase"/>
    <property type="match status" value="1"/>
</dbReference>
<keyword evidence="7 8" id="KW-0411">Iron-sulfur</keyword>
<feature type="domain" description="Radical SAM core" evidence="11">
    <location>
        <begin position="153"/>
        <end position="386"/>
    </location>
</feature>
<evidence type="ECO:0000256" key="4">
    <source>
        <dbReference type="ARBA" id="ARBA00022691"/>
    </source>
</evidence>
<evidence type="ECO:0000259" key="11">
    <source>
        <dbReference type="PROSITE" id="PS51918"/>
    </source>
</evidence>
<dbReference type="Pfam" id="PF18693">
    <property type="entry name" value="TRAM_2"/>
    <property type="match status" value="1"/>
</dbReference>
<evidence type="ECO:0000259" key="9">
    <source>
        <dbReference type="PROSITE" id="PS50926"/>
    </source>
</evidence>
<dbReference type="FunFam" id="3.80.30.20:FF:000001">
    <property type="entry name" value="tRNA-2-methylthio-N(6)-dimethylallyladenosine synthase 2"/>
    <property type="match status" value="1"/>
</dbReference>
<feature type="domain" description="TRAM" evidence="9">
    <location>
        <begin position="389"/>
        <end position="457"/>
    </location>
</feature>
<dbReference type="SFLD" id="SFLDG01061">
    <property type="entry name" value="methylthiotransferase"/>
    <property type="match status" value="1"/>
</dbReference>
<keyword evidence="13" id="KW-1185">Reference proteome</keyword>
<accession>A0A1Y5SXG2</accession>
<dbReference type="Pfam" id="PF00919">
    <property type="entry name" value="UPF0004"/>
    <property type="match status" value="1"/>
</dbReference>
<dbReference type="RefSeq" id="WP_085892878.1">
    <property type="nucleotide sequence ID" value="NZ_FWFL01000006.1"/>
</dbReference>
<comment type="cofactor">
    <cofactor evidence="8">
        <name>[4Fe-4S] cluster</name>
        <dbReference type="ChEBI" id="CHEBI:49883"/>
    </cofactor>
    <text evidence="8">Binds 2 [4Fe-4S] clusters. One cluster is coordinated with 3 cysteines and an exchangeable S-adenosyl-L-methionine.</text>
</comment>
<dbReference type="GO" id="GO:0006400">
    <property type="term" value="P:tRNA modification"/>
    <property type="evidence" value="ECO:0007669"/>
    <property type="project" value="InterPro"/>
</dbReference>
<dbReference type="InterPro" id="IPR058240">
    <property type="entry name" value="rSAM_sf"/>
</dbReference>
<dbReference type="FunFam" id="3.40.50.12160:FF:000002">
    <property type="entry name" value="Ribosomal protein S12 methylthiotransferase RimO"/>
    <property type="match status" value="1"/>
</dbReference>
<organism evidence="12 13">
    <name type="scientific">Roseovarius litorisediminis</name>
    <dbReference type="NCBI Taxonomy" id="1312363"/>
    <lineage>
        <taxon>Bacteria</taxon>
        <taxon>Pseudomonadati</taxon>
        <taxon>Pseudomonadota</taxon>
        <taxon>Alphaproteobacteria</taxon>
        <taxon>Rhodobacterales</taxon>
        <taxon>Roseobacteraceae</taxon>
        <taxon>Roseovarius</taxon>
    </lineage>
</organism>
<feature type="binding site" evidence="8">
    <location>
        <position position="171"/>
    </location>
    <ligand>
        <name>[4Fe-4S] cluster</name>
        <dbReference type="ChEBI" id="CHEBI:49883"/>
        <label>2</label>
        <note>4Fe-4S-S-AdoMet</note>
    </ligand>
</feature>
<feature type="binding site" evidence="8">
    <location>
        <position position="100"/>
    </location>
    <ligand>
        <name>[4Fe-4S] cluster</name>
        <dbReference type="ChEBI" id="CHEBI:49883"/>
        <label>1</label>
    </ligand>
</feature>
<proteinExistence type="inferred from homology"/>
<dbReference type="SFLD" id="SFLDS00029">
    <property type="entry name" value="Radical_SAM"/>
    <property type="match status" value="1"/>
</dbReference>
<dbReference type="InterPro" id="IPR005840">
    <property type="entry name" value="Ribosomal_uS12_MeSTrfase_RimO"/>
</dbReference>
<dbReference type="GO" id="GO:0051539">
    <property type="term" value="F:4 iron, 4 sulfur cluster binding"/>
    <property type="evidence" value="ECO:0007669"/>
    <property type="project" value="UniProtKB-UniRule"/>
</dbReference>
<dbReference type="InterPro" id="IPR002792">
    <property type="entry name" value="TRAM_dom"/>
</dbReference>
<dbReference type="GO" id="GO:0005829">
    <property type="term" value="C:cytosol"/>
    <property type="evidence" value="ECO:0007669"/>
    <property type="project" value="TreeGrafter"/>
</dbReference>
<evidence type="ECO:0000256" key="6">
    <source>
        <dbReference type="ARBA" id="ARBA00023004"/>
    </source>
</evidence>
<name>A0A1Y5SXG2_9RHOB</name>
<dbReference type="InterPro" id="IPR012340">
    <property type="entry name" value="NA-bd_OB-fold"/>
</dbReference>
<comment type="subcellular location">
    <subcellularLocation>
        <location evidence="8">Cytoplasm</location>
    </subcellularLocation>
</comment>
<keyword evidence="12" id="KW-0689">Ribosomal protein</keyword>
<comment type="function">
    <text evidence="8">Catalyzes the methylthiolation of an aspartic acid residue of ribosomal protein uS12.</text>
</comment>